<dbReference type="CDD" id="cd12797">
    <property type="entry name" value="M23_peptidase"/>
    <property type="match status" value="1"/>
</dbReference>
<name>A0A6J5KUX6_9CAUD</name>
<keyword evidence="2" id="KW-0081">Bacteriolytic enzyme</keyword>
<evidence type="ECO:0000313" key="4">
    <source>
        <dbReference type="EMBL" id="CAB4124965.1"/>
    </source>
</evidence>
<dbReference type="Pfam" id="PF01551">
    <property type="entry name" value="Peptidase_M23"/>
    <property type="match status" value="1"/>
</dbReference>
<dbReference type="SUPFAM" id="SSF51261">
    <property type="entry name" value="Duplicated hybrid motif"/>
    <property type="match status" value="1"/>
</dbReference>
<keyword evidence="1" id="KW-0929">Antimicrobial</keyword>
<dbReference type="Gene3D" id="2.70.70.10">
    <property type="entry name" value="Glucose Permease (Domain IIA)"/>
    <property type="match status" value="1"/>
</dbReference>
<evidence type="ECO:0000259" key="3">
    <source>
        <dbReference type="Pfam" id="PF01551"/>
    </source>
</evidence>
<reference evidence="4" key="1">
    <citation type="submission" date="2020-04" db="EMBL/GenBank/DDBJ databases">
        <authorList>
            <person name="Chiriac C."/>
            <person name="Salcher M."/>
            <person name="Ghai R."/>
            <person name="Kavagutti S V."/>
        </authorList>
    </citation>
    <scope>NUCLEOTIDE SEQUENCE</scope>
</reference>
<dbReference type="EMBL" id="LR796180">
    <property type="protein sequence ID" value="CAB4124965.1"/>
    <property type="molecule type" value="Genomic_DNA"/>
</dbReference>
<dbReference type="GO" id="GO:0031640">
    <property type="term" value="P:killing of cells of another organism"/>
    <property type="evidence" value="ECO:0007669"/>
    <property type="project" value="UniProtKB-KW"/>
</dbReference>
<dbReference type="PANTHER" id="PTHR21666:SF270">
    <property type="entry name" value="MUREIN HYDROLASE ACTIVATOR ENVC"/>
    <property type="match status" value="1"/>
</dbReference>
<dbReference type="PANTHER" id="PTHR21666">
    <property type="entry name" value="PEPTIDASE-RELATED"/>
    <property type="match status" value="1"/>
</dbReference>
<dbReference type="GO" id="GO:0042742">
    <property type="term" value="P:defense response to bacterium"/>
    <property type="evidence" value="ECO:0007669"/>
    <property type="project" value="UniProtKB-KW"/>
</dbReference>
<evidence type="ECO:0000256" key="2">
    <source>
        <dbReference type="ARBA" id="ARBA00022638"/>
    </source>
</evidence>
<sequence>MPKVPVYSNPTVDVGVGPQNRAQAFPIAAPTPFQPGATTEATQIPSNNGISPEMATLGTRQIQAFGAAGEKLGTSLGQIAIDAQREANTLRVDDAKNKAKEVAMRLAYEKDGFVNAKGLDALERKSGMTLADEYSDKLKKEIEAITEGLGNTAQKQSFGMQANDLLTSFRGQATQHESGEFKTYALSVRDGTIRNSMNNIGINYNNPGIIDNEIKSIAAATFDMARLQGKSATWAEAETRKMTSNAHKIALATALEKNDIQYASGYLNKYRSQMDADDILQVDGLITKDIQGRQAVAAGSSALSVVSEAVQNDPVSRLSRLVTPVDGTNASSFAAPIAAGNLPRVSSTYGARVNPFTGSAQHHDGVDYAVPIGTPIQAAASGKVIKVGNEPSGYGNFIEIKHADGSVSKYAHADSFNYKEGDTVGRGDVIGASGNSGKSTGPHLHFEIRGADGKLMNPSTALSDSGANGAALRENLRTYFDTGTAIAVTLFGKDKIDQAILTAAELNDVEKVQVSADMLLPHLKKEDQAKLTQTIKAYESGGGRREIPPLTTVLAQVRAQTANSPISVQTTALEVARKGYADLVAADKQAADDRVKTWQGALVKNGGDFSALPLNIKAQIDPDKRDDALEYARKINRGPDVSDDTVINKYLYDVPALLKLSESEFMLLRSSASRSDFDKLADLRKTGIKDAADVNTGFLNNYIEQSLATIGVKMPSGPSDTSAKVRVELLKKIAIDEVMSQQTSSGRKLTEKDLMTTVDQLVMKAATNDKSFFFFGGNKIPLLSFEYGDIPSTDRDRIKRQFTDKGLQKPEDAMVLSIFLKEQLAKK</sequence>
<accession>A0A6J5KUX6</accession>
<organism evidence="4">
    <name type="scientific">uncultured Caudovirales phage</name>
    <dbReference type="NCBI Taxonomy" id="2100421"/>
    <lineage>
        <taxon>Viruses</taxon>
        <taxon>Duplodnaviria</taxon>
        <taxon>Heunggongvirae</taxon>
        <taxon>Uroviricota</taxon>
        <taxon>Caudoviricetes</taxon>
        <taxon>Peduoviridae</taxon>
        <taxon>Maltschvirus</taxon>
        <taxon>Maltschvirus maltsch</taxon>
    </lineage>
</organism>
<dbReference type="InterPro" id="IPR016047">
    <property type="entry name" value="M23ase_b-sheet_dom"/>
</dbReference>
<protein>
    <submittedName>
        <fullName evidence="4">Peptidase M23</fullName>
    </submittedName>
</protein>
<dbReference type="InterPro" id="IPR050570">
    <property type="entry name" value="Cell_wall_metabolism_enzyme"/>
</dbReference>
<evidence type="ECO:0000256" key="1">
    <source>
        <dbReference type="ARBA" id="ARBA00022529"/>
    </source>
</evidence>
<dbReference type="GO" id="GO:0004222">
    <property type="term" value="F:metalloendopeptidase activity"/>
    <property type="evidence" value="ECO:0007669"/>
    <property type="project" value="TreeGrafter"/>
</dbReference>
<dbReference type="InterPro" id="IPR011055">
    <property type="entry name" value="Dup_hybrid_motif"/>
</dbReference>
<feature type="domain" description="M23ase beta-sheet core" evidence="3">
    <location>
        <begin position="362"/>
        <end position="458"/>
    </location>
</feature>
<proteinExistence type="predicted"/>
<gene>
    <name evidence="4" type="ORF">UFOVP66_46</name>
</gene>